<evidence type="ECO:0000313" key="2">
    <source>
        <dbReference type="Proteomes" id="UP000244608"/>
    </source>
</evidence>
<organism evidence="1 3">
    <name type="scientific">Vibrio phage pre-CTX</name>
    <dbReference type="NCBI Taxonomy" id="689414"/>
    <lineage>
        <taxon>Viruses</taxon>
        <taxon>Monodnaviria</taxon>
        <taxon>Loebvirae</taxon>
        <taxon>Hofneiviricota</taxon>
        <taxon>Faserviricetes</taxon>
        <taxon>Tubulavirales</taxon>
        <taxon>Inoviridae</taxon>
        <taxon>Affertcholeramvirus</taxon>
        <taxon>Affertcholeramvirus preCTX1</taxon>
    </lineage>
</organism>
<reference evidence="2 3" key="1">
    <citation type="journal article" date="2004" name="Zh. Mikrobiol. Epidemiol. Immunobiol.">
        <title>[The genome polymorphism of Vibrio cholerae ctxAB(-) strains, containing the proximal part of the CTX element].</title>
        <authorList>
            <person name="Monakhova E.V."/>
            <person name="Pisanov R.V."/>
            <person name="Mikhas' N.K."/>
        </authorList>
    </citation>
    <scope>NUCLEOTIDE SEQUENCE [LARGE SCALE GENOMIC DNA]</scope>
</reference>
<sequence length="106" mass="11881">MKLEGLILDKSDIIGEVKKRFGTEQTFTVGKVNLITTNPTQTITFHVSEELWSDGKGGDALLSLVGQRTSFDLEFKQSKYGDTEGRHREITGFHLFKFPSVSPMKS</sequence>
<reference evidence="1" key="2">
    <citation type="submission" date="2015-03" db="EMBL/GenBank/DDBJ databases">
        <authorList>
            <person name="Monakhova E.V."/>
            <person name="Pisanov R.V."/>
        </authorList>
    </citation>
    <scope>NUCLEOTIDE SEQUENCE</scope>
</reference>
<evidence type="ECO:0000313" key="1">
    <source>
        <dbReference type="EMBL" id="AKF12295.1"/>
    </source>
</evidence>
<protein>
    <submittedName>
        <fullName evidence="1">RstB-like protein</fullName>
    </submittedName>
</protein>
<keyword evidence="3" id="KW-1185">Reference proteome</keyword>
<dbReference type="RefSeq" id="YP_010768527.1">
    <property type="nucleotide sequence ID" value="NC_073748.1"/>
</dbReference>
<dbReference type="EMBL" id="KP972568">
    <property type="protein sequence ID" value="AKF12295.1"/>
    <property type="molecule type" value="Genomic_DNA"/>
</dbReference>
<accession>A0A0F6YNX3</accession>
<dbReference type="Proteomes" id="UP000244747">
    <property type="component" value="Segment"/>
</dbReference>
<name>A0A0F6YNX3_9VIRU</name>
<dbReference type="EMBL" id="KP972569">
    <property type="protein sequence ID" value="AKF12302.1"/>
    <property type="molecule type" value="Genomic_DNA"/>
</dbReference>
<evidence type="ECO:0000313" key="3">
    <source>
        <dbReference type="Proteomes" id="UP000244747"/>
    </source>
</evidence>
<dbReference type="Proteomes" id="UP000244608">
    <property type="component" value="Segment"/>
</dbReference>
<proteinExistence type="predicted"/>
<dbReference type="KEGG" id="vg:80396676"/>
<dbReference type="GeneID" id="80396676"/>